<reference evidence="1" key="1">
    <citation type="submission" date="2021-01" db="EMBL/GenBank/DDBJ databases">
        <authorList>
            <person name="Lovell J.T."/>
            <person name="Bentley N."/>
            <person name="Bhattarai G."/>
            <person name="Jenkins J.W."/>
            <person name="Sreedasyam A."/>
            <person name="Alarcon Y."/>
            <person name="Bock C."/>
            <person name="Boston L."/>
            <person name="Carlson J."/>
            <person name="Cervantes K."/>
            <person name="Clermont K."/>
            <person name="Krom N."/>
            <person name="Kubenka K."/>
            <person name="Mamidi S."/>
            <person name="Mattison C."/>
            <person name="Monteros M."/>
            <person name="Pisani C."/>
            <person name="Plott C."/>
            <person name="Rajasekar S."/>
            <person name="Rhein H.S."/>
            <person name="Rohla C."/>
            <person name="Song M."/>
            <person name="Hilaire R.S."/>
            <person name="Shu S."/>
            <person name="Wells L."/>
            <person name="Wang X."/>
            <person name="Webber J."/>
            <person name="Heerema R.J."/>
            <person name="Klein P."/>
            <person name="Conner P."/>
            <person name="Grauke L."/>
            <person name="Grimwood J."/>
            <person name="Schmutz J."/>
            <person name="Randall J.J."/>
        </authorList>
    </citation>
    <scope>NUCLEOTIDE SEQUENCE</scope>
    <source>
        <tissue evidence="1">Leaf</tissue>
    </source>
</reference>
<sequence length="145" mass="16587">MPISHLCCLQLANYLACIHTSILRNAQSACAYLQVGNCPKNLSTFRFILMKIWSQLRIEELHHNTLSLERIKIWNCQNLKSLLRAFTASPNFTKFKFVGVQAFGPSQKKDCLPTSEFFAFTSVRISCSCLANRMHCVSHLFKNKI</sequence>
<evidence type="ECO:0000313" key="1">
    <source>
        <dbReference type="EMBL" id="KAG6675692.1"/>
    </source>
</evidence>
<name>A0A922ADL9_CARIL</name>
<gene>
    <name evidence="1" type="ORF">I3842_15G116300</name>
</gene>
<dbReference type="Proteomes" id="UP000811246">
    <property type="component" value="Chromosome 15"/>
</dbReference>
<proteinExistence type="predicted"/>
<dbReference type="AlphaFoldDB" id="A0A922ADL9"/>
<accession>A0A922ADL9</accession>
<protein>
    <submittedName>
        <fullName evidence="1">Uncharacterized protein</fullName>
    </submittedName>
</protein>
<evidence type="ECO:0000313" key="2">
    <source>
        <dbReference type="Proteomes" id="UP000811246"/>
    </source>
</evidence>
<comment type="caution">
    <text evidence="1">The sequence shown here is derived from an EMBL/GenBank/DDBJ whole genome shotgun (WGS) entry which is preliminary data.</text>
</comment>
<dbReference type="EMBL" id="CM031839">
    <property type="protein sequence ID" value="KAG6675692.1"/>
    <property type="molecule type" value="Genomic_DNA"/>
</dbReference>
<organism evidence="1 2">
    <name type="scientific">Carya illinoinensis</name>
    <name type="common">Pecan</name>
    <dbReference type="NCBI Taxonomy" id="32201"/>
    <lineage>
        <taxon>Eukaryota</taxon>
        <taxon>Viridiplantae</taxon>
        <taxon>Streptophyta</taxon>
        <taxon>Embryophyta</taxon>
        <taxon>Tracheophyta</taxon>
        <taxon>Spermatophyta</taxon>
        <taxon>Magnoliopsida</taxon>
        <taxon>eudicotyledons</taxon>
        <taxon>Gunneridae</taxon>
        <taxon>Pentapetalae</taxon>
        <taxon>rosids</taxon>
        <taxon>fabids</taxon>
        <taxon>Fagales</taxon>
        <taxon>Juglandaceae</taxon>
        <taxon>Carya</taxon>
    </lineage>
</organism>